<reference evidence="15" key="1">
    <citation type="submission" date="2022-07" db="EMBL/GenBank/DDBJ databases">
        <authorList>
            <person name="Macas J."/>
            <person name="Novak P."/>
            <person name="Neumann P."/>
        </authorList>
    </citation>
    <scope>NUCLEOTIDE SEQUENCE</scope>
</reference>
<evidence type="ECO:0000256" key="3">
    <source>
        <dbReference type="ARBA" id="ARBA00022475"/>
    </source>
</evidence>
<dbReference type="InterPro" id="IPR001611">
    <property type="entry name" value="Leu-rich_rpt"/>
</dbReference>
<dbReference type="Pfam" id="PF13855">
    <property type="entry name" value="LRR_8"/>
    <property type="match status" value="1"/>
</dbReference>
<dbReference type="Proteomes" id="UP001152523">
    <property type="component" value="Unassembled WGS sequence"/>
</dbReference>
<dbReference type="SUPFAM" id="SSF52058">
    <property type="entry name" value="L domain-like"/>
    <property type="match status" value="3"/>
</dbReference>
<dbReference type="InterPro" id="IPR046956">
    <property type="entry name" value="RLP23-like"/>
</dbReference>
<feature type="domain" description="Leucine-rich repeat-containing N-terminal plant-type" evidence="13">
    <location>
        <begin position="41"/>
        <end position="76"/>
    </location>
</feature>
<keyword evidence="8" id="KW-1133">Transmembrane helix</keyword>
<dbReference type="InterPro" id="IPR055414">
    <property type="entry name" value="LRR_R13L4/SHOC2-like"/>
</dbReference>
<evidence type="ECO:0008006" key="17">
    <source>
        <dbReference type="Google" id="ProtNLM"/>
    </source>
</evidence>
<evidence type="ECO:0000256" key="1">
    <source>
        <dbReference type="ARBA" id="ARBA00004251"/>
    </source>
</evidence>
<evidence type="ECO:0000256" key="11">
    <source>
        <dbReference type="ARBA" id="ARBA00023180"/>
    </source>
</evidence>
<dbReference type="InterPro" id="IPR032675">
    <property type="entry name" value="LRR_dom_sf"/>
</dbReference>
<dbReference type="PANTHER" id="PTHR48063">
    <property type="entry name" value="LRR RECEPTOR-LIKE KINASE"/>
    <property type="match status" value="1"/>
</dbReference>
<keyword evidence="9" id="KW-0472">Membrane</keyword>
<accession>A0AAV0FH54</accession>
<dbReference type="GO" id="GO:0005886">
    <property type="term" value="C:plasma membrane"/>
    <property type="evidence" value="ECO:0007669"/>
    <property type="project" value="UniProtKB-SubCell"/>
</dbReference>
<dbReference type="InterPro" id="IPR013210">
    <property type="entry name" value="LRR_N_plant-typ"/>
</dbReference>
<dbReference type="FunFam" id="3.80.10.10:FF:000041">
    <property type="entry name" value="LRR receptor-like serine/threonine-protein kinase ERECTA"/>
    <property type="match status" value="2"/>
</dbReference>
<dbReference type="GO" id="GO:0051707">
    <property type="term" value="P:response to other organism"/>
    <property type="evidence" value="ECO:0007669"/>
    <property type="project" value="UniProtKB-ARBA"/>
</dbReference>
<comment type="similarity">
    <text evidence="2">Belongs to the RLP family.</text>
</comment>
<keyword evidence="16" id="KW-1185">Reference proteome</keyword>
<evidence type="ECO:0000256" key="8">
    <source>
        <dbReference type="ARBA" id="ARBA00022989"/>
    </source>
</evidence>
<dbReference type="GO" id="GO:0006952">
    <property type="term" value="P:defense response"/>
    <property type="evidence" value="ECO:0007669"/>
    <property type="project" value="UniProtKB-ARBA"/>
</dbReference>
<feature type="domain" description="Disease resistance R13L4/SHOC-2-like LRR" evidence="14">
    <location>
        <begin position="100"/>
        <end position="190"/>
    </location>
</feature>
<name>A0AAV0FH54_9ASTE</name>
<feature type="chain" id="PRO_5043415246" description="Leucine-rich repeat-containing N-terminal plant-type domain-containing protein" evidence="12">
    <location>
        <begin position="30"/>
        <end position="992"/>
    </location>
</feature>
<evidence type="ECO:0000256" key="9">
    <source>
        <dbReference type="ARBA" id="ARBA00023136"/>
    </source>
</evidence>
<dbReference type="Gene3D" id="3.80.10.10">
    <property type="entry name" value="Ribonuclease Inhibitor"/>
    <property type="match status" value="3"/>
</dbReference>
<dbReference type="SMART" id="SM00365">
    <property type="entry name" value="LRR_SD22"/>
    <property type="match status" value="8"/>
</dbReference>
<dbReference type="PANTHER" id="PTHR48063:SF98">
    <property type="entry name" value="LRR RECEPTOR-LIKE SERINE_THREONINE-PROTEIN KINASE FLS2"/>
    <property type="match status" value="1"/>
</dbReference>
<feature type="signal peptide" evidence="12">
    <location>
        <begin position="1"/>
        <end position="29"/>
    </location>
</feature>
<evidence type="ECO:0000256" key="10">
    <source>
        <dbReference type="ARBA" id="ARBA00023170"/>
    </source>
</evidence>
<keyword evidence="6 12" id="KW-0732">Signal</keyword>
<evidence type="ECO:0000256" key="5">
    <source>
        <dbReference type="ARBA" id="ARBA00022692"/>
    </source>
</evidence>
<protein>
    <recommendedName>
        <fullName evidence="17">Leucine-rich repeat-containing N-terminal plant-type domain-containing protein</fullName>
    </recommendedName>
</protein>
<dbReference type="FunFam" id="3.80.10.10:FF:000129">
    <property type="entry name" value="Leucine-rich repeat receptor-like kinase"/>
    <property type="match status" value="1"/>
</dbReference>
<evidence type="ECO:0000313" key="15">
    <source>
        <dbReference type="EMBL" id="CAH9134981.1"/>
    </source>
</evidence>
<dbReference type="InterPro" id="IPR003591">
    <property type="entry name" value="Leu-rich_rpt_typical-subtyp"/>
</dbReference>
<keyword evidence="11" id="KW-0325">Glycoprotein</keyword>
<keyword evidence="3" id="KW-1003">Cell membrane</keyword>
<dbReference type="PRINTS" id="PR00019">
    <property type="entry name" value="LEURICHRPT"/>
</dbReference>
<dbReference type="PROSITE" id="PS51450">
    <property type="entry name" value="LRR"/>
    <property type="match status" value="2"/>
</dbReference>
<evidence type="ECO:0000313" key="16">
    <source>
        <dbReference type="Proteomes" id="UP001152523"/>
    </source>
</evidence>
<evidence type="ECO:0000256" key="7">
    <source>
        <dbReference type="ARBA" id="ARBA00022737"/>
    </source>
</evidence>
<dbReference type="Pfam" id="PF08263">
    <property type="entry name" value="LRRNT_2"/>
    <property type="match status" value="1"/>
</dbReference>
<evidence type="ECO:0000256" key="12">
    <source>
        <dbReference type="SAM" id="SignalP"/>
    </source>
</evidence>
<evidence type="ECO:0000259" key="14">
    <source>
        <dbReference type="Pfam" id="PF23598"/>
    </source>
</evidence>
<dbReference type="FunFam" id="3.80.10.10:FF:000213">
    <property type="entry name" value="Tyrosine-sulfated glycopeptide receptor 1"/>
    <property type="match status" value="1"/>
</dbReference>
<evidence type="ECO:0000256" key="2">
    <source>
        <dbReference type="ARBA" id="ARBA00009592"/>
    </source>
</evidence>
<dbReference type="SMART" id="SM00369">
    <property type="entry name" value="LRR_TYP"/>
    <property type="match status" value="12"/>
</dbReference>
<evidence type="ECO:0000256" key="6">
    <source>
        <dbReference type="ARBA" id="ARBA00022729"/>
    </source>
</evidence>
<dbReference type="Pfam" id="PF23598">
    <property type="entry name" value="LRR_14"/>
    <property type="match status" value="1"/>
</dbReference>
<evidence type="ECO:0000256" key="4">
    <source>
        <dbReference type="ARBA" id="ARBA00022614"/>
    </source>
</evidence>
<dbReference type="EMBL" id="CAMAPF010000984">
    <property type="protein sequence ID" value="CAH9134981.1"/>
    <property type="molecule type" value="Genomic_DNA"/>
</dbReference>
<organism evidence="15 16">
    <name type="scientific">Cuscuta epithymum</name>
    <dbReference type="NCBI Taxonomy" id="186058"/>
    <lineage>
        <taxon>Eukaryota</taxon>
        <taxon>Viridiplantae</taxon>
        <taxon>Streptophyta</taxon>
        <taxon>Embryophyta</taxon>
        <taxon>Tracheophyta</taxon>
        <taxon>Spermatophyta</taxon>
        <taxon>Magnoliopsida</taxon>
        <taxon>eudicotyledons</taxon>
        <taxon>Gunneridae</taxon>
        <taxon>Pentapetalae</taxon>
        <taxon>asterids</taxon>
        <taxon>lamiids</taxon>
        <taxon>Solanales</taxon>
        <taxon>Convolvulaceae</taxon>
        <taxon>Cuscuteae</taxon>
        <taxon>Cuscuta</taxon>
        <taxon>Cuscuta subgen. Cuscuta</taxon>
    </lineage>
</organism>
<sequence length="992" mass="110684">MGASKQIHATVFFLLFISITLLISKVAYSFGDINIGCPELEKQSLAKLKQSLKDPKNHLSSWDVKVDCCKWKGVVCRNHNITSTAHVHQLYLQNNGLSGNINPSLVNLKHLRHLDLSLNNFEVTIPSFIGSLTHLKYLNLSDAGFHGKIPHTIGNLSFLHTLDLNGSVRVTADSIDWLYGLSRLEYLNLNYVDLSKAADWFRVINRLPSLTQLHFAFCNLDSIPDDIVVSFNLATSLTFLDLSHNKFNSYTLPSWIFQLKNLLHLDLSFNNLNGPIPTLTNATKLQYIDLSKNHFNSTIPDWLYWCKDLEFVHFSYSLLHGTISNAVANLTSLKTLDFFGNNLAGKIPREISQMCKLEFLFLTYNAFEGDISDSFGNMSQCFLTSLKLLCMRGNRLSGQLTDQFGDFTRMQHLHFGGNSFSGEIPASLGKLKSLVEISLYGNKFTGNLPESFGQLSNLEDLYADDNVLLEGVVTENHFANLTKLKTFTASGSHLTLNVSSNWVPPFKVTTLRLGSWNLLLGQGARVLLWLETQKNTISELDLSKTGISGEVPSWFWEIRVLNLSHNHLYGEIPPIIGLPNEYMYLSSNQFSGSLPQISHAMKELDLSNNSLSSGTSHLLCGSSAKAYDLEILHLGGNQLSGKLPDCWMKWPALKYLNIGNNAMFGSIPNSMGFLSNLQSLNLYGNRFSGDIPFQMQNCTELVKMELSENDLDRNIPTWVGKKLLKLKFLILSSNKMKGEIPREICELSSLQILDLSHNKLSGAIPSCVCNFNAMATKRSLAEYNYSQTFFIDSALVGTKGSDLQYDTILSLVTSIDLSSNNLSGYIPKEITSLVELRSLNLSRNHFSGPIPHKLGDMKQLEYLDLSRNALSGHIPDSLSLLSLLSHLDLSFNNLTGRIPESTQLLGLDGRSFIGNDVCGPPLTRSCSHGNGLTGEHEDDDGYSEIEWFYVSSSLGYAVGFSAVCATLVLNKSWREVYFQSLEHMWSRLRLSS</sequence>
<keyword evidence="10" id="KW-0675">Receptor</keyword>
<dbReference type="AlphaFoldDB" id="A0AAV0FH54"/>
<comment type="caution">
    <text evidence="15">The sequence shown here is derived from an EMBL/GenBank/DDBJ whole genome shotgun (WGS) entry which is preliminary data.</text>
</comment>
<dbReference type="Pfam" id="PF00560">
    <property type="entry name" value="LRR_1"/>
    <property type="match status" value="11"/>
</dbReference>
<evidence type="ECO:0000259" key="13">
    <source>
        <dbReference type="Pfam" id="PF08263"/>
    </source>
</evidence>
<keyword evidence="4" id="KW-0433">Leucine-rich repeat</keyword>
<keyword evidence="5" id="KW-0812">Transmembrane</keyword>
<keyword evidence="7" id="KW-0677">Repeat</keyword>
<proteinExistence type="inferred from homology"/>
<gene>
    <name evidence="15" type="ORF">CEPIT_LOCUS34166</name>
</gene>
<comment type="subcellular location">
    <subcellularLocation>
        <location evidence="1">Cell membrane</location>
        <topology evidence="1">Single-pass type I membrane protein</topology>
    </subcellularLocation>
</comment>